<feature type="compositionally biased region" description="Low complexity" evidence="12">
    <location>
        <begin position="126"/>
        <end position="135"/>
    </location>
</feature>
<keyword evidence="14" id="KW-1185">Reference proteome</keyword>
<accession>A0A8C9LH39</accession>
<feature type="compositionally biased region" description="Basic and acidic residues" evidence="12">
    <location>
        <begin position="29"/>
        <end position="42"/>
    </location>
</feature>
<comment type="pathway">
    <text evidence="2">Glycolipid biosynthesis; glycosylphosphatidylinositol-anchor biosynthesis.</text>
</comment>
<comment type="subcellular location">
    <subcellularLocation>
        <location evidence="1 11">Endoplasmic reticulum membrane</location>
        <topology evidence="1 11">Multi-pass membrane protein</topology>
    </subcellularLocation>
</comment>
<keyword evidence="3" id="KW-0337">GPI-anchor biosynthesis</keyword>
<evidence type="ECO:0000256" key="3">
    <source>
        <dbReference type="ARBA" id="ARBA00022502"/>
    </source>
</evidence>
<dbReference type="Pfam" id="PF03901">
    <property type="entry name" value="Glyco_transf_22"/>
    <property type="match status" value="1"/>
</dbReference>
<dbReference type="GO" id="GO:0000026">
    <property type="term" value="F:alpha-1,2-mannosyltransferase activity"/>
    <property type="evidence" value="ECO:0007669"/>
    <property type="project" value="TreeGrafter"/>
</dbReference>
<feature type="compositionally biased region" description="Pro residues" evidence="12">
    <location>
        <begin position="86"/>
        <end position="97"/>
    </location>
</feature>
<evidence type="ECO:0000313" key="14">
    <source>
        <dbReference type="Proteomes" id="UP000694416"/>
    </source>
</evidence>
<evidence type="ECO:0000256" key="11">
    <source>
        <dbReference type="RuleBase" id="RU363075"/>
    </source>
</evidence>
<proteinExistence type="inferred from homology"/>
<feature type="transmembrane region" description="Helical" evidence="11">
    <location>
        <begin position="277"/>
        <end position="298"/>
    </location>
</feature>
<reference evidence="13" key="1">
    <citation type="submission" date="2025-08" db="UniProtKB">
        <authorList>
            <consortium name="Ensembl"/>
        </authorList>
    </citation>
    <scope>IDENTIFICATION</scope>
</reference>
<feature type="transmembrane region" description="Helical" evidence="11">
    <location>
        <begin position="367"/>
        <end position="394"/>
    </location>
</feature>
<feature type="transmembrane region" description="Helical" evidence="11">
    <location>
        <begin position="414"/>
        <end position="435"/>
    </location>
</feature>
<evidence type="ECO:0000256" key="6">
    <source>
        <dbReference type="ARBA" id="ARBA00022692"/>
    </source>
</evidence>
<dbReference type="PANTHER" id="PTHR22760:SF3">
    <property type="entry name" value="GPI MANNOSYLTRANSFERASE 4"/>
    <property type="match status" value="1"/>
</dbReference>
<evidence type="ECO:0000256" key="10">
    <source>
        <dbReference type="ARBA" id="ARBA00038466"/>
    </source>
</evidence>
<feature type="compositionally biased region" description="Low complexity" evidence="12">
    <location>
        <begin position="105"/>
        <end position="118"/>
    </location>
</feature>
<keyword evidence="6 11" id="KW-0812">Transmembrane</keyword>
<evidence type="ECO:0000256" key="2">
    <source>
        <dbReference type="ARBA" id="ARBA00004687"/>
    </source>
</evidence>
<dbReference type="Ensembl" id="ENSPTET00000002406.1">
    <property type="protein sequence ID" value="ENSPTEP00000001629.1"/>
    <property type="gene ID" value="ENSPTEG00000001816.1"/>
</dbReference>
<sequence>MAISNRRSAAWVLVQEPLALKGCSQARLAEERLPGREPERGGARPVPAWRCPARARAAPPGPSPAWPQLAPGPRGQAGPERGDVPWAPPALLLPPGRPDAGGGRPSLRAPEARPAAPTASPPPSGPAASGAAWDPGPRRAGRRQRCRRSPEAARMQICGSSVASVAAGTSFQVLGPVCWQQLDLKMAVRVLWGGLGLLRVLWCLLPQTGYVHPDEFFQSPEVMAEDILGVQATRPWEFYPSSPCRTVVFPLLTSGSTFWLLRLWGELGPWPGLVSSYALLVGPRLLLAAVSFALDGAVYHLAPLLGADRWNALALLSGSYVTLVFYTRTFSNTIEGLLFAWLLVLVSPHVTWGPTRKEPVPGPWWHSWLLGGIVTAGFFNRPTFLAFAVVPLYLWGTRGATNPGLKSLTREALVLLPGAALTAAVFVAADSWYFFSPATSRTLVLTPVNFLHYNLNPQNLARHGTHVRLTHLAVNGFLLFGVLHAQALQAAWQQLQAGLQASLQMGLLRALGARSLLSSPRSYLLLLYFMPLALLSAFSHQEARFLIPLLVPLVLLCSPQTQPVPWKGTVVLFNALGAFFFGCLHQGGLVPGLEYLEQVVHAPVLPTAPTHYTLLFTHTYMPPRHLLHLPGLGAPVEVVDMGGTEDWVLCQALKSFTRQSACQVAGGPWLCRLFVVTPGTTRRAVEKCSFPFKNETLVFPHLTLEDPPALSSLLSGAWRDHLSLHIVELGEET</sequence>
<evidence type="ECO:0000256" key="7">
    <source>
        <dbReference type="ARBA" id="ARBA00022824"/>
    </source>
</evidence>
<dbReference type="AlphaFoldDB" id="A0A8C9LH39"/>
<keyword evidence="8 11" id="KW-1133">Transmembrane helix</keyword>
<evidence type="ECO:0000256" key="5">
    <source>
        <dbReference type="ARBA" id="ARBA00022679"/>
    </source>
</evidence>
<dbReference type="Proteomes" id="UP000694416">
    <property type="component" value="Unplaced"/>
</dbReference>
<keyword evidence="9 11" id="KW-0472">Membrane</keyword>
<evidence type="ECO:0000256" key="1">
    <source>
        <dbReference type="ARBA" id="ARBA00004477"/>
    </source>
</evidence>
<evidence type="ECO:0000313" key="13">
    <source>
        <dbReference type="Ensembl" id="ENSPTEP00000001629.1"/>
    </source>
</evidence>
<feature type="region of interest" description="Disordered" evidence="12">
    <location>
        <begin position="29"/>
        <end position="150"/>
    </location>
</feature>
<keyword evidence="4 11" id="KW-0328">Glycosyltransferase</keyword>
<dbReference type="PANTHER" id="PTHR22760">
    <property type="entry name" value="GLYCOSYLTRANSFERASE"/>
    <property type="match status" value="1"/>
</dbReference>
<protein>
    <recommendedName>
        <fullName evidence="11">Mannosyltransferase</fullName>
        <ecNumber evidence="11">2.4.1.-</ecNumber>
    </recommendedName>
</protein>
<organism evidence="13 14">
    <name type="scientific">Piliocolobus tephrosceles</name>
    <name type="common">Ugandan red Colobus</name>
    <dbReference type="NCBI Taxonomy" id="591936"/>
    <lineage>
        <taxon>Eukaryota</taxon>
        <taxon>Metazoa</taxon>
        <taxon>Chordata</taxon>
        <taxon>Craniata</taxon>
        <taxon>Vertebrata</taxon>
        <taxon>Euteleostomi</taxon>
        <taxon>Mammalia</taxon>
        <taxon>Eutheria</taxon>
        <taxon>Euarchontoglires</taxon>
        <taxon>Primates</taxon>
        <taxon>Haplorrhini</taxon>
        <taxon>Catarrhini</taxon>
        <taxon>Cercopithecidae</taxon>
        <taxon>Colobinae</taxon>
        <taxon>Piliocolobus</taxon>
    </lineage>
</organism>
<evidence type="ECO:0000256" key="12">
    <source>
        <dbReference type="SAM" id="MobiDB-lite"/>
    </source>
</evidence>
<evidence type="ECO:0000256" key="4">
    <source>
        <dbReference type="ARBA" id="ARBA00022676"/>
    </source>
</evidence>
<feature type="transmembrane region" description="Helical" evidence="11">
    <location>
        <begin position="338"/>
        <end position="355"/>
    </location>
</feature>
<keyword evidence="5" id="KW-0808">Transferase</keyword>
<dbReference type="InterPro" id="IPR005599">
    <property type="entry name" value="GPI_mannosylTrfase"/>
</dbReference>
<feature type="transmembrane region" description="Helical" evidence="11">
    <location>
        <begin position="247"/>
        <end position="265"/>
    </location>
</feature>
<feature type="transmembrane region" description="Helical" evidence="11">
    <location>
        <begin position="310"/>
        <end position="326"/>
    </location>
</feature>
<dbReference type="GO" id="GO:0006506">
    <property type="term" value="P:GPI anchor biosynthetic process"/>
    <property type="evidence" value="ECO:0007669"/>
    <property type="project" value="UniProtKB-KW"/>
</dbReference>
<dbReference type="EC" id="2.4.1.-" evidence="11"/>
<name>A0A8C9LH39_9PRIM</name>
<evidence type="ECO:0000256" key="9">
    <source>
        <dbReference type="ARBA" id="ARBA00023136"/>
    </source>
</evidence>
<dbReference type="GO" id="GO:0005789">
    <property type="term" value="C:endoplasmic reticulum membrane"/>
    <property type="evidence" value="ECO:0007669"/>
    <property type="project" value="UniProtKB-SubCell"/>
</dbReference>
<evidence type="ECO:0000256" key="8">
    <source>
        <dbReference type="ARBA" id="ARBA00022989"/>
    </source>
</evidence>
<keyword evidence="7 11" id="KW-0256">Endoplasmic reticulum</keyword>
<comment type="similarity">
    <text evidence="10">Belongs to the glycosyltransferase 22 family. PIGZ subfamily.</text>
</comment>
<feature type="transmembrane region" description="Helical" evidence="11">
    <location>
        <begin position="186"/>
        <end position="205"/>
    </location>
</feature>
<reference evidence="13" key="2">
    <citation type="submission" date="2025-09" db="UniProtKB">
        <authorList>
            <consortium name="Ensembl"/>
        </authorList>
    </citation>
    <scope>IDENTIFICATION</scope>
</reference>
<feature type="compositionally biased region" description="Low complexity" evidence="12">
    <location>
        <begin position="43"/>
        <end position="58"/>
    </location>
</feature>